<comment type="caution">
    <text evidence="2">The sequence shown here is derived from an EMBL/GenBank/DDBJ whole genome shotgun (WGS) entry which is preliminary data.</text>
</comment>
<dbReference type="Proteomes" id="UP000287033">
    <property type="component" value="Unassembled WGS sequence"/>
</dbReference>
<evidence type="ECO:0000256" key="1">
    <source>
        <dbReference type="SAM" id="MobiDB-lite"/>
    </source>
</evidence>
<proteinExistence type="predicted"/>
<feature type="compositionally biased region" description="Polar residues" evidence="1">
    <location>
        <begin position="73"/>
        <end position="82"/>
    </location>
</feature>
<organism evidence="2 3">
    <name type="scientific">Chiloscyllium punctatum</name>
    <name type="common">Brownbanded bambooshark</name>
    <name type="synonym">Hemiscyllium punctatum</name>
    <dbReference type="NCBI Taxonomy" id="137246"/>
    <lineage>
        <taxon>Eukaryota</taxon>
        <taxon>Metazoa</taxon>
        <taxon>Chordata</taxon>
        <taxon>Craniata</taxon>
        <taxon>Vertebrata</taxon>
        <taxon>Chondrichthyes</taxon>
        <taxon>Elasmobranchii</taxon>
        <taxon>Galeomorphii</taxon>
        <taxon>Galeoidea</taxon>
        <taxon>Orectolobiformes</taxon>
        <taxon>Hemiscylliidae</taxon>
        <taxon>Chiloscyllium</taxon>
    </lineage>
</organism>
<evidence type="ECO:0000313" key="2">
    <source>
        <dbReference type="EMBL" id="GCC17388.1"/>
    </source>
</evidence>
<feature type="compositionally biased region" description="Basic and acidic residues" evidence="1">
    <location>
        <begin position="48"/>
        <end position="63"/>
    </location>
</feature>
<name>A0A401RGV0_CHIPU</name>
<sequence length="82" mass="9403">MYSAFRSLWRCCVTHAGGGHAIFRFAPGRVRGGHVTFRFAPRKRARKSRDAPFRGPTRSRDAPFRGQKKLTWGRTSGNARRR</sequence>
<dbReference type="AlphaFoldDB" id="A0A401RGV0"/>
<reference evidence="2 3" key="1">
    <citation type="journal article" date="2018" name="Nat. Ecol. Evol.">
        <title>Shark genomes provide insights into elasmobranch evolution and the origin of vertebrates.</title>
        <authorList>
            <person name="Hara Y"/>
            <person name="Yamaguchi K"/>
            <person name="Onimaru K"/>
            <person name="Kadota M"/>
            <person name="Koyanagi M"/>
            <person name="Keeley SD"/>
            <person name="Tatsumi K"/>
            <person name="Tanaka K"/>
            <person name="Motone F"/>
            <person name="Kageyama Y"/>
            <person name="Nozu R"/>
            <person name="Adachi N"/>
            <person name="Nishimura O"/>
            <person name="Nakagawa R"/>
            <person name="Tanegashima C"/>
            <person name="Kiyatake I"/>
            <person name="Matsumoto R"/>
            <person name="Murakumo K"/>
            <person name="Nishida K"/>
            <person name="Terakita A"/>
            <person name="Kuratani S"/>
            <person name="Sato K"/>
            <person name="Hyodo S Kuraku.S."/>
        </authorList>
    </citation>
    <scope>NUCLEOTIDE SEQUENCE [LARGE SCALE GENOMIC DNA]</scope>
</reference>
<evidence type="ECO:0000313" key="3">
    <source>
        <dbReference type="Proteomes" id="UP000287033"/>
    </source>
</evidence>
<accession>A0A401RGV0</accession>
<gene>
    <name evidence="2" type="ORF">chiPu_0020550</name>
</gene>
<keyword evidence="3" id="KW-1185">Reference proteome</keyword>
<feature type="region of interest" description="Disordered" evidence="1">
    <location>
        <begin position="41"/>
        <end position="82"/>
    </location>
</feature>
<protein>
    <submittedName>
        <fullName evidence="2">Uncharacterized protein</fullName>
    </submittedName>
</protein>
<dbReference type="EMBL" id="BEZZ01002700">
    <property type="protein sequence ID" value="GCC17388.1"/>
    <property type="molecule type" value="Genomic_DNA"/>
</dbReference>